<evidence type="ECO:0000256" key="1">
    <source>
        <dbReference type="SAM" id="MobiDB-lite"/>
    </source>
</evidence>
<feature type="region of interest" description="Disordered" evidence="1">
    <location>
        <begin position="1"/>
        <end position="23"/>
    </location>
</feature>
<dbReference type="AlphaFoldDB" id="A0AAV4SQC3"/>
<comment type="caution">
    <text evidence="2">The sequence shown here is derived from an EMBL/GenBank/DDBJ whole genome shotgun (WGS) entry which is preliminary data.</text>
</comment>
<dbReference type="Proteomes" id="UP001054837">
    <property type="component" value="Unassembled WGS sequence"/>
</dbReference>
<accession>A0AAV4SQC3</accession>
<reference evidence="2 3" key="1">
    <citation type="submission" date="2021-06" db="EMBL/GenBank/DDBJ databases">
        <title>Caerostris darwini draft genome.</title>
        <authorList>
            <person name="Kono N."/>
            <person name="Arakawa K."/>
        </authorList>
    </citation>
    <scope>NUCLEOTIDE SEQUENCE [LARGE SCALE GENOMIC DNA]</scope>
</reference>
<organism evidence="2 3">
    <name type="scientific">Caerostris darwini</name>
    <dbReference type="NCBI Taxonomy" id="1538125"/>
    <lineage>
        <taxon>Eukaryota</taxon>
        <taxon>Metazoa</taxon>
        <taxon>Ecdysozoa</taxon>
        <taxon>Arthropoda</taxon>
        <taxon>Chelicerata</taxon>
        <taxon>Arachnida</taxon>
        <taxon>Araneae</taxon>
        <taxon>Araneomorphae</taxon>
        <taxon>Entelegynae</taxon>
        <taxon>Araneoidea</taxon>
        <taxon>Araneidae</taxon>
        <taxon>Caerostris</taxon>
    </lineage>
</organism>
<evidence type="ECO:0000313" key="2">
    <source>
        <dbReference type="EMBL" id="GIY36608.1"/>
    </source>
</evidence>
<proteinExistence type="predicted"/>
<protein>
    <submittedName>
        <fullName evidence="2">Uncharacterized protein</fullName>
    </submittedName>
</protein>
<keyword evidence="3" id="KW-1185">Reference proteome</keyword>
<name>A0AAV4SQC3_9ARAC</name>
<gene>
    <name evidence="2" type="ORF">CDAR_111181</name>
</gene>
<evidence type="ECO:0000313" key="3">
    <source>
        <dbReference type="Proteomes" id="UP001054837"/>
    </source>
</evidence>
<dbReference type="EMBL" id="BPLQ01008329">
    <property type="protein sequence ID" value="GIY36608.1"/>
    <property type="molecule type" value="Genomic_DNA"/>
</dbReference>
<sequence length="112" mass="12806">MRNRPLSWRPHCRKGYGQKISTSKDQIKQLKPLSCPPQQQRGRNFGVTYTPRHLATPKRLIPTKWWSGGGGFPSPISKTPFVNSFLNPWSSNRIEIARRVGSAELDSSLLRY</sequence>